<proteinExistence type="predicted"/>
<reference evidence="1" key="1">
    <citation type="submission" date="2023-03" db="UniProtKB">
        <authorList>
            <consortium name="EnsemblPlants"/>
        </authorList>
    </citation>
    <scope>IDENTIFICATION</scope>
</reference>
<dbReference type="AlphaFoldDB" id="A0A9I9EA48"/>
<evidence type="ECO:0000313" key="1">
    <source>
        <dbReference type="EnsemblPlants" id="MELO3C030909.2.1"/>
    </source>
</evidence>
<organism evidence="1">
    <name type="scientific">Cucumis melo</name>
    <name type="common">Muskmelon</name>
    <dbReference type="NCBI Taxonomy" id="3656"/>
    <lineage>
        <taxon>Eukaryota</taxon>
        <taxon>Viridiplantae</taxon>
        <taxon>Streptophyta</taxon>
        <taxon>Embryophyta</taxon>
        <taxon>Tracheophyta</taxon>
        <taxon>Spermatophyta</taxon>
        <taxon>Magnoliopsida</taxon>
        <taxon>eudicotyledons</taxon>
        <taxon>Gunneridae</taxon>
        <taxon>Pentapetalae</taxon>
        <taxon>rosids</taxon>
        <taxon>fabids</taxon>
        <taxon>Cucurbitales</taxon>
        <taxon>Cucurbitaceae</taxon>
        <taxon>Benincaseae</taxon>
        <taxon>Cucumis</taxon>
    </lineage>
</organism>
<protein>
    <submittedName>
        <fullName evidence="1">Uncharacterized protein</fullName>
    </submittedName>
</protein>
<accession>A0A9I9EA48</accession>
<name>A0A9I9EA48_CUCME</name>
<dbReference type="Gramene" id="MELO3C030909.2.1">
    <property type="protein sequence ID" value="MELO3C030909.2.1"/>
    <property type="gene ID" value="MELO3C030909.2"/>
</dbReference>
<dbReference type="EnsemblPlants" id="MELO3C030909.2.1">
    <property type="protein sequence ID" value="MELO3C030909.2.1"/>
    <property type="gene ID" value="MELO3C030909.2"/>
</dbReference>
<sequence length="120" mass="13890">MDKRFLSENERTLQVKESTASACGPPGTKMQVIGIDYGWIEYLLFHQWIGCDATNMFRWAIRKCRTDPLEWDLLKPVPFDIDARPLETMLGHNSDVHYMHICTKVSIQSDCSLKTDQKPE</sequence>